<proteinExistence type="predicted"/>
<comment type="caution">
    <text evidence="2">The sequence shown here is derived from an EMBL/GenBank/DDBJ whole genome shotgun (WGS) entry which is preliminary data.</text>
</comment>
<evidence type="ECO:0008006" key="4">
    <source>
        <dbReference type="Google" id="ProtNLM"/>
    </source>
</evidence>
<feature type="transmembrane region" description="Helical" evidence="1">
    <location>
        <begin position="75"/>
        <end position="95"/>
    </location>
</feature>
<evidence type="ECO:0000256" key="1">
    <source>
        <dbReference type="SAM" id="Phobius"/>
    </source>
</evidence>
<dbReference type="RefSeq" id="WP_116553912.1">
    <property type="nucleotide sequence ID" value="NZ_QCZG01000008.1"/>
</dbReference>
<protein>
    <recommendedName>
        <fullName evidence="4">DUF2269 domain-containing protein</fullName>
    </recommendedName>
</protein>
<gene>
    <name evidence="2" type="ORF">DCC39_05640</name>
</gene>
<accession>A0A2U1K5F8</accession>
<evidence type="ECO:0000313" key="3">
    <source>
        <dbReference type="Proteomes" id="UP000245998"/>
    </source>
</evidence>
<dbReference type="InterPro" id="IPR018729">
    <property type="entry name" value="DUF2269_transmembrane"/>
</dbReference>
<keyword evidence="1" id="KW-0812">Transmembrane</keyword>
<dbReference type="Pfam" id="PF10027">
    <property type="entry name" value="DUF2269"/>
    <property type="match status" value="1"/>
</dbReference>
<keyword evidence="1" id="KW-1133">Transmembrane helix</keyword>
<reference evidence="2 3" key="1">
    <citation type="submission" date="2018-04" db="EMBL/GenBank/DDBJ databases">
        <title>Camelliibacillus theae gen. nov., sp. nov., isolated from Pu'er tea.</title>
        <authorList>
            <person name="Niu L."/>
        </authorList>
    </citation>
    <scope>NUCLEOTIDE SEQUENCE [LARGE SCALE GENOMIC DNA]</scope>
    <source>
        <strain evidence="2 3">T8</strain>
    </source>
</reference>
<dbReference type="OrthoDB" id="2886943at2"/>
<feature type="transmembrane region" description="Helical" evidence="1">
    <location>
        <begin position="122"/>
        <end position="143"/>
    </location>
</feature>
<sequence>MYSFIVFVHVIGALLLGSFLAFPVAFKSPLSRSGHELKISVKTLVGFTRFGHYALILLIITGGWMVMGYATYPSLLWVVLSFILLMLIGALIGMIQNNLKRVILAEDPDNALQRNKAKLNTLGWFTFVLIFTVVFVMTNRGLFA</sequence>
<organism evidence="2 3">
    <name type="scientific">Pueribacillus theae</name>
    <dbReference type="NCBI Taxonomy" id="2171751"/>
    <lineage>
        <taxon>Bacteria</taxon>
        <taxon>Bacillati</taxon>
        <taxon>Bacillota</taxon>
        <taxon>Bacilli</taxon>
        <taxon>Bacillales</taxon>
        <taxon>Bacillaceae</taxon>
        <taxon>Pueribacillus</taxon>
    </lineage>
</organism>
<keyword evidence="1" id="KW-0472">Membrane</keyword>
<name>A0A2U1K5F8_9BACI</name>
<dbReference type="EMBL" id="QCZG01000008">
    <property type="protein sequence ID" value="PWA12495.1"/>
    <property type="molecule type" value="Genomic_DNA"/>
</dbReference>
<feature type="transmembrane region" description="Helical" evidence="1">
    <location>
        <begin position="47"/>
        <end position="69"/>
    </location>
</feature>
<evidence type="ECO:0000313" key="2">
    <source>
        <dbReference type="EMBL" id="PWA12495.1"/>
    </source>
</evidence>
<dbReference type="Proteomes" id="UP000245998">
    <property type="component" value="Unassembled WGS sequence"/>
</dbReference>
<keyword evidence="3" id="KW-1185">Reference proteome</keyword>
<dbReference type="AlphaFoldDB" id="A0A2U1K5F8"/>
<feature type="transmembrane region" description="Helical" evidence="1">
    <location>
        <begin position="6"/>
        <end position="26"/>
    </location>
</feature>